<keyword evidence="1 2" id="KW-0807">Transducer</keyword>
<dbReference type="PROSITE" id="PS50111">
    <property type="entry name" value="CHEMOTAXIS_TRANSDUC_2"/>
    <property type="match status" value="1"/>
</dbReference>
<protein>
    <submittedName>
        <fullName evidence="6">Methyl-accepting chemotaxis protein 4</fullName>
    </submittedName>
</protein>
<evidence type="ECO:0000313" key="5">
    <source>
        <dbReference type="EMBL" id="AOY75769.1"/>
    </source>
</evidence>
<dbReference type="RefSeq" id="WP_070966114.1">
    <property type="nucleotide sequence ID" value="NZ_CP017603.1"/>
</dbReference>
<sequence>MRKILGNIRLNNFIMAIVFLGLISMILIGVTGYTGINNIHYRVNSMYYDAVIPSQQASDINHKFMSIRVESLRMLDIGYNLSIANNINKLDQQLKEVIDDYLETEREGINRDSALFSTIIKDYDQYMEAWQGVQTKLMEQEEVSLDERFRLDSRGNAIFNNLSYILLENKERAEALNKESIAIYNENSKNLVKIFIIGTALLLFFSLIIIKVFKVSINDMLEVYKKIATGNLAVSIDTIGKNEFGTMKKTLSYTIENFSKMLKSIKENSNENSDSAHALSSICQQMTAAAQEVAEAVQGVAKGSNDQTQELEKVKMILNDFSEALEKVVKEIGTIHTSTKETDKMILQGNEKLQHLVSSTENISTSFHQVSSNVTSLNEKISKIADITELINSISEQTNLLALNAAIEAARAGEAGKGFAVVADEIRKLADQSQRSSQDINELLTNITIDRERITHTTADGIYNLQTQEKVVEEAINSFKEILQNIEGIIPKIERVSGEIKEVNENKNHVAMNVDAVLKISEENAAVAQHIAASSEEMSASVEEVASTAQVLNTMTLKMQEEMGQFILEEN</sequence>
<dbReference type="InterPro" id="IPR024478">
    <property type="entry name" value="HlyB_4HB_MCP"/>
</dbReference>
<evidence type="ECO:0000313" key="8">
    <source>
        <dbReference type="Proteomes" id="UP000192478"/>
    </source>
</evidence>
<feature type="domain" description="Methyl-accepting transducer" evidence="4">
    <location>
        <begin position="282"/>
        <end position="539"/>
    </location>
</feature>
<evidence type="ECO:0000256" key="2">
    <source>
        <dbReference type="PROSITE-ProRule" id="PRU00284"/>
    </source>
</evidence>
<evidence type="ECO:0000256" key="3">
    <source>
        <dbReference type="SAM" id="Phobius"/>
    </source>
</evidence>
<dbReference type="EMBL" id="CP017603">
    <property type="protein sequence ID" value="AOY75769.1"/>
    <property type="molecule type" value="Genomic_DNA"/>
</dbReference>
<dbReference type="EMBL" id="CP020559">
    <property type="protein sequence ID" value="ARE86095.1"/>
    <property type="molecule type" value="Genomic_DNA"/>
</dbReference>
<dbReference type="SUPFAM" id="SSF58104">
    <property type="entry name" value="Methyl-accepting chemotaxis protein (MCP) signaling domain"/>
    <property type="match status" value="1"/>
</dbReference>
<dbReference type="KEGG" id="cfm:BJL90_07575"/>
<dbReference type="Proteomes" id="UP000192478">
    <property type="component" value="Chromosome"/>
</dbReference>
<gene>
    <name evidence="6" type="primary">mcp4_1</name>
    <name evidence="5" type="ORF">BJL90_07575</name>
    <name evidence="6" type="ORF">CLFO_04110</name>
</gene>
<accession>A0AAC9RII6</accession>
<name>A0AAC9RII6_9CLOT</name>
<keyword evidence="7" id="KW-1185">Reference proteome</keyword>
<dbReference type="Pfam" id="PF12729">
    <property type="entry name" value="4HB_MCP_1"/>
    <property type="match status" value="1"/>
</dbReference>
<feature type="transmembrane region" description="Helical" evidence="3">
    <location>
        <begin position="191"/>
        <end position="210"/>
    </location>
</feature>
<dbReference type="Proteomes" id="UP000177894">
    <property type="component" value="Chromosome"/>
</dbReference>
<reference evidence="6 8" key="2">
    <citation type="submission" date="2017-03" db="EMBL/GenBank/DDBJ databases">
        <title>Complete sequence of Clostridium formicaceticum DSM 92.</title>
        <authorList>
            <person name="Poehlein A."/>
            <person name="Karl M."/>
            <person name="Bengelsdorf F.R."/>
            <person name="Duerre P."/>
            <person name="Daniel R."/>
        </authorList>
    </citation>
    <scope>NUCLEOTIDE SEQUENCE [LARGE SCALE GENOMIC DNA]</scope>
    <source>
        <strain evidence="6 8">DSM 92</strain>
    </source>
</reference>
<evidence type="ECO:0000313" key="7">
    <source>
        <dbReference type="Proteomes" id="UP000177894"/>
    </source>
</evidence>
<evidence type="ECO:0000313" key="6">
    <source>
        <dbReference type="EMBL" id="ARE86095.1"/>
    </source>
</evidence>
<dbReference type="Pfam" id="PF00015">
    <property type="entry name" value="MCPsignal"/>
    <property type="match status" value="1"/>
</dbReference>
<keyword evidence="3" id="KW-0472">Membrane</keyword>
<evidence type="ECO:0000259" key="4">
    <source>
        <dbReference type="PROSITE" id="PS50111"/>
    </source>
</evidence>
<dbReference type="GO" id="GO:0007165">
    <property type="term" value="P:signal transduction"/>
    <property type="evidence" value="ECO:0007669"/>
    <property type="project" value="UniProtKB-KW"/>
</dbReference>
<reference evidence="5 7" key="1">
    <citation type="submission" date="2016-10" db="EMBL/GenBank/DDBJ databases">
        <title>Complete Genome Sequence of Acetogen Clostridium formicoaceticum ATCC 27076.</title>
        <authorList>
            <person name="Bao T."/>
            <person name="Cheng C."/>
            <person name="Zhao J."/>
            <person name="Yang S.-T."/>
            <person name="Wang J."/>
            <person name="Wang M."/>
        </authorList>
    </citation>
    <scope>NUCLEOTIDE SEQUENCE [LARGE SCALE GENOMIC DNA]</scope>
    <source>
        <strain evidence="5 7">ATCC 27076</strain>
    </source>
</reference>
<keyword evidence="3" id="KW-0812">Transmembrane</keyword>
<proteinExistence type="predicted"/>
<keyword evidence="3" id="KW-1133">Transmembrane helix</keyword>
<dbReference type="SMART" id="SM00283">
    <property type="entry name" value="MA"/>
    <property type="match status" value="1"/>
</dbReference>
<organism evidence="6 8">
    <name type="scientific">Clostridium formicaceticum</name>
    <dbReference type="NCBI Taxonomy" id="1497"/>
    <lineage>
        <taxon>Bacteria</taxon>
        <taxon>Bacillati</taxon>
        <taxon>Bacillota</taxon>
        <taxon>Clostridia</taxon>
        <taxon>Eubacteriales</taxon>
        <taxon>Clostridiaceae</taxon>
        <taxon>Clostridium</taxon>
    </lineage>
</organism>
<dbReference type="AlphaFoldDB" id="A0AAC9RII6"/>
<dbReference type="Gene3D" id="1.10.287.950">
    <property type="entry name" value="Methyl-accepting chemotaxis protein"/>
    <property type="match status" value="1"/>
</dbReference>
<dbReference type="GO" id="GO:0016020">
    <property type="term" value="C:membrane"/>
    <property type="evidence" value="ECO:0007669"/>
    <property type="project" value="InterPro"/>
</dbReference>
<dbReference type="InterPro" id="IPR004089">
    <property type="entry name" value="MCPsignal_dom"/>
</dbReference>
<feature type="transmembrane region" description="Helical" evidence="3">
    <location>
        <begin position="12"/>
        <end position="36"/>
    </location>
</feature>
<dbReference type="PANTHER" id="PTHR32089">
    <property type="entry name" value="METHYL-ACCEPTING CHEMOTAXIS PROTEIN MCPB"/>
    <property type="match status" value="1"/>
</dbReference>
<evidence type="ECO:0000256" key="1">
    <source>
        <dbReference type="ARBA" id="ARBA00023224"/>
    </source>
</evidence>
<dbReference type="PANTHER" id="PTHR32089:SF112">
    <property type="entry name" value="LYSOZYME-LIKE PROTEIN-RELATED"/>
    <property type="match status" value="1"/>
</dbReference>